<name>A0ABM9H8L2_STRGL</name>
<reference evidence="2" key="1">
    <citation type="submission" date="2022-03" db="EMBL/GenBank/DDBJ databases">
        <authorList>
            <person name="Leyn A S."/>
        </authorList>
    </citation>
    <scope>NUCLEOTIDE SEQUENCE</scope>
    <source>
        <strain evidence="2">Streptomyces globisporus 4-3</strain>
    </source>
</reference>
<dbReference type="NCBIfam" id="NF033540">
    <property type="entry name" value="transpos_IS701"/>
    <property type="match status" value="1"/>
</dbReference>
<dbReference type="Pfam" id="PF13546">
    <property type="entry name" value="DDE_5"/>
    <property type="match status" value="1"/>
</dbReference>
<proteinExistence type="predicted"/>
<dbReference type="SUPFAM" id="SSF53098">
    <property type="entry name" value="Ribonuclease H-like"/>
    <property type="match status" value="1"/>
</dbReference>
<evidence type="ECO:0000313" key="3">
    <source>
        <dbReference type="Proteomes" id="UP001154015"/>
    </source>
</evidence>
<dbReference type="Proteomes" id="UP001154015">
    <property type="component" value="Unassembled WGS sequence"/>
</dbReference>
<accession>A0ABM9H8L2</accession>
<sequence>MFDQVMSRIAGRFGRVEPRATARAYLLGLLSSVERKNCWQLAEQAGHTRPGPMQRLLRYARWDADAVRDDLRAYAAEHLGADGGVLVVDETGFLKKGRSSAGVQRQYTGTAGRIKNTQVGVFLALVTSRGRAWIDRRLYLPEHSWANDPERRTAAGIPETVQFATKPRLAAEMITAALYAGITASWVTGDEAYGQDLQLRAALEARGTGYVMAAACSMRVRINHGRTLVRADTVVGRLPTTAWQQHSAGNGAKGPRYYDWAWIQTGTDDHRHLLIRRNPSTGELAFYLCWSPTEVPLSELVRVAGVRWSVEECFQAAKGQVGLDHYQVRNWTAWHRHITLAMLALAFLTALAADGAPQQSADTHQPARSRDPITLTVPEIRRLLAAVFNPPAVPAARLLHWSNWRRRHQATARRSHYRRRTRWIVHETVLEY</sequence>
<organism evidence="2 3">
    <name type="scientific">Streptomyces globisporus</name>
    <dbReference type="NCBI Taxonomy" id="1908"/>
    <lineage>
        <taxon>Bacteria</taxon>
        <taxon>Bacillati</taxon>
        <taxon>Actinomycetota</taxon>
        <taxon>Actinomycetes</taxon>
        <taxon>Kitasatosporales</taxon>
        <taxon>Streptomycetaceae</taxon>
        <taxon>Streptomyces</taxon>
    </lineage>
</organism>
<protein>
    <recommendedName>
        <fullName evidence="1">Transposase IS701-like DDE domain-containing protein</fullName>
    </recommendedName>
</protein>
<feature type="domain" description="Transposase IS701-like DDE" evidence="1">
    <location>
        <begin position="12"/>
        <end position="227"/>
    </location>
</feature>
<dbReference type="RefSeq" id="WP_397837344.1">
    <property type="nucleotide sequence ID" value="NZ_CAKXYP010000029.1"/>
</dbReference>
<keyword evidence="3" id="KW-1185">Reference proteome</keyword>
<dbReference type="InterPro" id="IPR038721">
    <property type="entry name" value="IS701-like_DDE_dom"/>
</dbReference>
<dbReference type="InterPro" id="IPR012337">
    <property type="entry name" value="RNaseH-like_sf"/>
</dbReference>
<evidence type="ECO:0000259" key="1">
    <source>
        <dbReference type="Pfam" id="PF13546"/>
    </source>
</evidence>
<comment type="caution">
    <text evidence="2">The sequence shown here is derived from an EMBL/GenBank/DDBJ whole genome shotgun (WGS) entry which is preliminary data.</text>
</comment>
<evidence type="ECO:0000313" key="2">
    <source>
        <dbReference type="EMBL" id="CAH9419977.1"/>
    </source>
</evidence>
<dbReference type="PANTHER" id="PTHR33627">
    <property type="entry name" value="TRANSPOSASE"/>
    <property type="match status" value="1"/>
</dbReference>
<dbReference type="InterPro" id="IPR039365">
    <property type="entry name" value="IS701-like"/>
</dbReference>
<dbReference type="EMBL" id="CAKXYP010000029">
    <property type="protein sequence ID" value="CAH9419977.1"/>
    <property type="molecule type" value="Genomic_DNA"/>
</dbReference>
<gene>
    <name evidence="2" type="ORF">SGL43_07033</name>
</gene>
<dbReference type="PANTHER" id="PTHR33627:SF1">
    <property type="entry name" value="TRANSPOSASE"/>
    <property type="match status" value="1"/>
</dbReference>